<gene>
    <name evidence="6" type="ORF">UFOPK1778_00048</name>
</gene>
<keyword evidence="3" id="KW-0255">Endonuclease</keyword>
<keyword evidence="1" id="KW-0819">tRNA processing</keyword>
<dbReference type="AlphaFoldDB" id="A0A6J6EZS6"/>
<proteinExistence type="inferred from homology"/>
<dbReference type="PANTHER" id="PTHR33992">
    <property type="entry name" value="RIBONUCLEASE P PROTEIN COMPONENT"/>
    <property type="match status" value="1"/>
</dbReference>
<dbReference type="SUPFAM" id="SSF54211">
    <property type="entry name" value="Ribosomal protein S5 domain 2-like"/>
    <property type="match status" value="1"/>
</dbReference>
<protein>
    <submittedName>
        <fullName evidence="6">Unannotated protein</fullName>
    </submittedName>
</protein>
<dbReference type="GO" id="GO:0030677">
    <property type="term" value="C:ribonuclease P complex"/>
    <property type="evidence" value="ECO:0007669"/>
    <property type="project" value="TreeGrafter"/>
</dbReference>
<dbReference type="HAMAP" id="MF_00227">
    <property type="entry name" value="RNase_P"/>
    <property type="match status" value="1"/>
</dbReference>
<evidence type="ECO:0000256" key="1">
    <source>
        <dbReference type="ARBA" id="ARBA00022694"/>
    </source>
</evidence>
<dbReference type="Gene3D" id="3.30.230.10">
    <property type="match status" value="1"/>
</dbReference>
<dbReference type="InterPro" id="IPR020568">
    <property type="entry name" value="Ribosomal_Su5_D2-typ_SF"/>
</dbReference>
<keyword evidence="2" id="KW-0540">Nuclease</keyword>
<dbReference type="EMBL" id="CAEZUD010000001">
    <property type="protein sequence ID" value="CAB4582072.1"/>
    <property type="molecule type" value="Genomic_DNA"/>
</dbReference>
<dbReference type="GO" id="GO:0000049">
    <property type="term" value="F:tRNA binding"/>
    <property type="evidence" value="ECO:0007669"/>
    <property type="project" value="InterPro"/>
</dbReference>
<dbReference type="Pfam" id="PF00825">
    <property type="entry name" value="Ribonuclease_P"/>
    <property type="match status" value="1"/>
</dbReference>
<evidence type="ECO:0000256" key="5">
    <source>
        <dbReference type="ARBA" id="ARBA00022884"/>
    </source>
</evidence>
<dbReference type="InterPro" id="IPR014721">
    <property type="entry name" value="Ribsml_uS5_D2-typ_fold_subgr"/>
</dbReference>
<keyword evidence="4" id="KW-0378">Hydrolase</keyword>
<name>A0A6J6EZS6_9ZZZZ</name>
<dbReference type="GO" id="GO:0004526">
    <property type="term" value="F:ribonuclease P activity"/>
    <property type="evidence" value="ECO:0007669"/>
    <property type="project" value="InterPro"/>
</dbReference>
<evidence type="ECO:0000256" key="3">
    <source>
        <dbReference type="ARBA" id="ARBA00022759"/>
    </source>
</evidence>
<dbReference type="GO" id="GO:0042781">
    <property type="term" value="F:3'-tRNA processing endoribonuclease activity"/>
    <property type="evidence" value="ECO:0007669"/>
    <property type="project" value="TreeGrafter"/>
</dbReference>
<reference evidence="6" key="1">
    <citation type="submission" date="2020-05" db="EMBL/GenBank/DDBJ databases">
        <authorList>
            <person name="Chiriac C."/>
            <person name="Salcher M."/>
            <person name="Ghai R."/>
            <person name="Kavagutti S V."/>
        </authorList>
    </citation>
    <scope>NUCLEOTIDE SEQUENCE</scope>
</reference>
<accession>A0A6J6EZS6</accession>
<keyword evidence="5" id="KW-0694">RNA-binding</keyword>
<sequence>MLSSANRLRSSKDFSRTTKVGFRATSHSLVLYVHSAENLPTGPQVGLIINKSVGGSVARHRIARQLRHAIKDQLIAFPKQTQIVIRVLREKPEYTAELSELVTKISSKIAVNA</sequence>
<dbReference type="NCBIfam" id="TIGR00188">
    <property type="entry name" value="rnpA"/>
    <property type="match status" value="1"/>
</dbReference>
<dbReference type="PANTHER" id="PTHR33992:SF1">
    <property type="entry name" value="RIBONUCLEASE P PROTEIN COMPONENT"/>
    <property type="match status" value="1"/>
</dbReference>
<evidence type="ECO:0000256" key="2">
    <source>
        <dbReference type="ARBA" id="ARBA00022722"/>
    </source>
</evidence>
<organism evidence="6">
    <name type="scientific">freshwater metagenome</name>
    <dbReference type="NCBI Taxonomy" id="449393"/>
    <lineage>
        <taxon>unclassified sequences</taxon>
        <taxon>metagenomes</taxon>
        <taxon>ecological metagenomes</taxon>
    </lineage>
</organism>
<evidence type="ECO:0000313" key="6">
    <source>
        <dbReference type="EMBL" id="CAB4582072.1"/>
    </source>
</evidence>
<evidence type="ECO:0000256" key="4">
    <source>
        <dbReference type="ARBA" id="ARBA00022801"/>
    </source>
</evidence>
<dbReference type="InterPro" id="IPR000100">
    <property type="entry name" value="RNase_P"/>
</dbReference>